<dbReference type="InterPro" id="IPR023606">
    <property type="entry name" value="CoA-Trfase_III_dom_1_sf"/>
</dbReference>
<dbReference type="Proteomes" id="UP000235005">
    <property type="component" value="Unassembled WGS sequence"/>
</dbReference>
<dbReference type="InterPro" id="IPR003673">
    <property type="entry name" value="CoA-Trfase_fam_III"/>
</dbReference>
<dbReference type="Gene3D" id="3.30.1540.10">
    <property type="entry name" value="formyl-coa transferase, domain 3"/>
    <property type="match status" value="1"/>
</dbReference>
<dbReference type="Gene3D" id="3.40.50.10540">
    <property type="entry name" value="Crotonobetainyl-coa:carnitine coa-transferase, domain 1"/>
    <property type="match status" value="1"/>
</dbReference>
<organism evidence="2 3">
    <name type="scientific">Pseudohalioglobus lutimaris</name>
    <dbReference type="NCBI Taxonomy" id="1737061"/>
    <lineage>
        <taxon>Bacteria</taxon>
        <taxon>Pseudomonadati</taxon>
        <taxon>Pseudomonadota</taxon>
        <taxon>Gammaproteobacteria</taxon>
        <taxon>Cellvibrionales</taxon>
        <taxon>Halieaceae</taxon>
        <taxon>Pseudohalioglobus</taxon>
    </lineage>
</organism>
<name>A0A2N5X3W8_9GAMM</name>
<protein>
    <recommendedName>
        <fullName evidence="4">CoA transferase</fullName>
    </recommendedName>
</protein>
<dbReference type="InterPro" id="IPR050483">
    <property type="entry name" value="CoA-transferase_III_domain"/>
</dbReference>
<evidence type="ECO:0000313" key="3">
    <source>
        <dbReference type="Proteomes" id="UP000235005"/>
    </source>
</evidence>
<proteinExistence type="predicted"/>
<gene>
    <name evidence="2" type="ORF">C0039_08915</name>
</gene>
<dbReference type="AlphaFoldDB" id="A0A2N5X3W8"/>
<dbReference type="Pfam" id="PF02515">
    <property type="entry name" value="CoA_transf_3"/>
    <property type="match status" value="1"/>
</dbReference>
<dbReference type="InterPro" id="IPR044855">
    <property type="entry name" value="CoA-Trfase_III_dom3_sf"/>
</dbReference>
<dbReference type="PANTHER" id="PTHR48207:SF3">
    <property type="entry name" value="SUCCINATE--HYDROXYMETHYLGLUTARATE COA-TRANSFERASE"/>
    <property type="match status" value="1"/>
</dbReference>
<dbReference type="SUPFAM" id="SSF89796">
    <property type="entry name" value="CoA-transferase family III (CaiB/BaiF)"/>
    <property type="match status" value="1"/>
</dbReference>
<dbReference type="RefSeq" id="WP_101517880.1">
    <property type="nucleotide sequence ID" value="NZ_PKUS01000008.1"/>
</dbReference>
<accession>A0A2N5X3W8</accession>
<dbReference type="GO" id="GO:0008410">
    <property type="term" value="F:CoA-transferase activity"/>
    <property type="evidence" value="ECO:0007669"/>
    <property type="project" value="TreeGrafter"/>
</dbReference>
<reference evidence="2 3" key="1">
    <citation type="submission" date="2018-01" db="EMBL/GenBank/DDBJ databases">
        <title>The draft genome sequence of Halioglobus lutimaris HF004.</title>
        <authorList>
            <person name="Du Z.-J."/>
            <person name="Shi M.-J."/>
        </authorList>
    </citation>
    <scope>NUCLEOTIDE SEQUENCE [LARGE SCALE GENOMIC DNA]</scope>
    <source>
        <strain evidence="2 3">HF004</strain>
    </source>
</reference>
<evidence type="ECO:0000256" key="1">
    <source>
        <dbReference type="ARBA" id="ARBA00022679"/>
    </source>
</evidence>
<evidence type="ECO:0008006" key="4">
    <source>
        <dbReference type="Google" id="ProtNLM"/>
    </source>
</evidence>
<dbReference type="PANTHER" id="PTHR48207">
    <property type="entry name" value="SUCCINATE--HYDROXYMETHYLGLUTARATE COA-TRANSFERASE"/>
    <property type="match status" value="1"/>
</dbReference>
<comment type="caution">
    <text evidence="2">The sequence shown here is derived from an EMBL/GenBank/DDBJ whole genome shotgun (WGS) entry which is preliminary data.</text>
</comment>
<evidence type="ECO:0000313" key="2">
    <source>
        <dbReference type="EMBL" id="PLW69172.1"/>
    </source>
</evidence>
<keyword evidence="1" id="KW-0808">Transferase</keyword>
<dbReference type="EMBL" id="PKUS01000008">
    <property type="protein sequence ID" value="PLW69172.1"/>
    <property type="molecule type" value="Genomic_DNA"/>
</dbReference>
<dbReference type="OrthoDB" id="9797653at2"/>
<sequence length="397" mass="43299">MNAALDDVIVLDLTSRFSSSLTAAFLADFGGNVIRVELATSPQERGQAKAGWNHEADLIHRNKQSVLIDPGKTRGRELLVELANQADVIITDWQTPDLEQLCLDYASVAATNPGVVFGRTSGFGPVGPDSDLPAIDELAACRAGAMPTLQQPGEPPVYTGAGAMHATVLLAFGVVTALVHRQATGEGQEVDTSLFAANMYGASLDLQAFLAIDEKQRERLMHPISRLDVSNPISGALYPSSDGRWVTLTMPDTDRWWPLLAPAVGIDVDDERFDSHDKRCEINRLELIHELEARFQQHPGAHWRALFAEQQMSADVIEQFDYPAQDPQVAANGYIMELDHPSFGKLNSLGFPIYMSDSPARLRSLAPCIGQHTAGVLHDLLGYSEDDIYQLTTDGVI</sequence>
<keyword evidence="3" id="KW-1185">Reference proteome</keyword>